<comment type="similarity">
    <text evidence="2">Belongs to the UPP synthase family. Z-FPP synthase subfamily.</text>
</comment>
<dbReference type="NCBIfam" id="TIGR00055">
    <property type="entry name" value="uppS"/>
    <property type="match status" value="1"/>
</dbReference>
<feature type="binding site" evidence="3">
    <location>
        <position position="11"/>
    </location>
    <ligand>
        <name>Mg(2+)</name>
        <dbReference type="ChEBI" id="CHEBI:18420"/>
    </ligand>
</feature>
<feature type="binding site" evidence="3">
    <location>
        <position position="28"/>
    </location>
    <ligand>
        <name>substrate</name>
    </ligand>
</feature>
<dbReference type="PANTHER" id="PTHR10291:SF43">
    <property type="entry name" value="DEHYDRODOLICHYL DIPHOSPHATE SYNTHASE COMPLEX SUBUNIT DHDDS"/>
    <property type="match status" value="1"/>
</dbReference>
<evidence type="ECO:0000313" key="4">
    <source>
        <dbReference type="EMBL" id="OGM91648.1"/>
    </source>
</evidence>
<feature type="binding site" evidence="3">
    <location>
        <position position="16"/>
    </location>
    <ligand>
        <name>substrate</name>
    </ligand>
</feature>
<evidence type="ECO:0000256" key="3">
    <source>
        <dbReference type="HAMAP-Rule" id="MF_01139"/>
    </source>
</evidence>
<feature type="binding site" evidence="3">
    <location>
        <begin position="12"/>
        <end position="15"/>
    </location>
    <ligand>
        <name>substrate</name>
    </ligand>
</feature>
<dbReference type="Pfam" id="PF01255">
    <property type="entry name" value="Prenyltransf"/>
    <property type="match status" value="1"/>
</dbReference>
<dbReference type="InterPro" id="IPR036424">
    <property type="entry name" value="UPP_synth-like_sf"/>
</dbReference>
<comment type="cofactor">
    <cofactor evidence="3">
        <name>Mg(2+)</name>
        <dbReference type="ChEBI" id="CHEBI:18420"/>
    </cofactor>
    <text evidence="3">Binds 2 magnesium ions per subunit.</text>
</comment>
<comment type="subunit">
    <text evidence="3">Homodimer.</text>
</comment>
<evidence type="ECO:0000256" key="1">
    <source>
        <dbReference type="ARBA" id="ARBA00022679"/>
    </source>
</evidence>
<accession>A0A1F8DUZ3</accession>
<feature type="binding site" evidence="3">
    <location>
        <position position="177"/>
    </location>
    <ligand>
        <name>substrate</name>
    </ligand>
</feature>
<dbReference type="Proteomes" id="UP000178946">
    <property type="component" value="Unassembled WGS sequence"/>
</dbReference>
<comment type="caution">
    <text evidence="3">Lacks conserved residue(s) required for the propagation of feature annotation.</text>
</comment>
<dbReference type="AlphaFoldDB" id="A0A1F8DUZ3"/>
<keyword evidence="3" id="KW-0460">Magnesium</keyword>
<dbReference type="GO" id="GO:0045547">
    <property type="term" value="F:ditrans,polycis-polyprenyl diphosphate synthase [(2E,6E)-farnesyl diphosphate specific] activity"/>
    <property type="evidence" value="ECO:0007669"/>
    <property type="project" value="TreeGrafter"/>
</dbReference>
<dbReference type="GO" id="GO:0000287">
    <property type="term" value="F:magnesium ion binding"/>
    <property type="evidence" value="ECO:0007669"/>
    <property type="project" value="UniProtKB-UniRule"/>
</dbReference>
<gene>
    <name evidence="4" type="ORF">A3A20_01780</name>
</gene>
<dbReference type="EMBL" id="MGIR01000001">
    <property type="protein sequence ID" value="OGM91648.1"/>
    <property type="molecule type" value="Genomic_DNA"/>
</dbReference>
<proteinExistence type="inferred from homology"/>
<dbReference type="Gene3D" id="3.40.1180.10">
    <property type="entry name" value="Decaprenyl diphosphate synthase-like"/>
    <property type="match status" value="1"/>
</dbReference>
<protein>
    <recommendedName>
        <fullName evidence="3">Isoprenyl transferase</fullName>
        <ecNumber evidence="3">2.5.1.-</ecNumber>
    </recommendedName>
</protein>
<dbReference type="GO" id="GO:0016094">
    <property type="term" value="P:polyprenol biosynthetic process"/>
    <property type="evidence" value="ECO:0007669"/>
    <property type="project" value="TreeGrafter"/>
</dbReference>
<dbReference type="HAMAP" id="MF_01139">
    <property type="entry name" value="ISPT"/>
    <property type="match status" value="1"/>
</dbReference>
<dbReference type="EC" id="2.5.1.-" evidence="3"/>
<name>A0A1F8DUZ3_9BACT</name>
<evidence type="ECO:0000313" key="5">
    <source>
        <dbReference type="Proteomes" id="UP000178946"/>
    </source>
</evidence>
<comment type="caution">
    <text evidence="4">The sequence shown here is derived from an EMBL/GenBank/DDBJ whole genome shotgun (WGS) entry which is preliminary data.</text>
</comment>
<feature type="active site" description="Proton acceptor" evidence="3">
    <location>
        <position position="59"/>
    </location>
</feature>
<sequence>MTLTHCVIIPDGNRRWARAQGLMPWEGHRKSVERFRELIPRAFERGISYLTIWVASEDNLTGRSREEVAVLVELITDELERMNIDDSLIKNETRVRIIGRWDDILRNEKLRGSVVKIEGKTRHFSKRNFTILFGYDGVNEMLEAINKLKSSKREITNEILKNILWTGELPNVDLVIRTGGEPHWSAGFMMWHTANSQFYFTETLCPDFGVDEFDKALEDYSSRERRFGK</sequence>
<dbReference type="CDD" id="cd00475">
    <property type="entry name" value="Cis_IPPS"/>
    <property type="match status" value="1"/>
</dbReference>
<feature type="active site" evidence="3">
    <location>
        <position position="11"/>
    </location>
</feature>
<dbReference type="PANTHER" id="PTHR10291">
    <property type="entry name" value="DEHYDRODOLICHYL DIPHOSPHATE SYNTHASE FAMILY MEMBER"/>
    <property type="match status" value="1"/>
</dbReference>
<reference evidence="4 5" key="1">
    <citation type="journal article" date="2016" name="Nat. Commun.">
        <title>Thousands of microbial genomes shed light on interconnected biogeochemical processes in an aquifer system.</title>
        <authorList>
            <person name="Anantharaman K."/>
            <person name="Brown C.T."/>
            <person name="Hug L.A."/>
            <person name="Sharon I."/>
            <person name="Castelle C.J."/>
            <person name="Probst A.J."/>
            <person name="Thomas B.C."/>
            <person name="Singh A."/>
            <person name="Wilkins M.J."/>
            <person name="Karaoz U."/>
            <person name="Brodie E.L."/>
            <person name="Williams K.H."/>
            <person name="Hubbard S.S."/>
            <person name="Banfield J.F."/>
        </authorList>
    </citation>
    <scope>NUCLEOTIDE SEQUENCE [LARGE SCALE GENOMIC DNA]</scope>
</reference>
<dbReference type="STRING" id="1802557.A3A20_01780"/>
<keyword evidence="1 3" id="KW-0808">Transferase</keyword>
<comment type="function">
    <text evidence="3">Catalyzes the condensation of isopentenyl diphosphate (IPP) with allylic pyrophosphates generating different type of terpenoids.</text>
</comment>
<keyword evidence="3" id="KW-0479">Metal-binding</keyword>
<dbReference type="InterPro" id="IPR001441">
    <property type="entry name" value="UPP_synth-like"/>
</dbReference>
<feature type="binding site" evidence="3">
    <location>
        <position position="63"/>
    </location>
    <ligand>
        <name>substrate</name>
    </ligand>
</feature>
<feature type="binding site" evidence="3">
    <location>
        <begin position="56"/>
        <end position="58"/>
    </location>
    <ligand>
        <name>substrate</name>
    </ligand>
</feature>
<dbReference type="SUPFAM" id="SSF64005">
    <property type="entry name" value="Undecaprenyl diphosphate synthase"/>
    <property type="match status" value="1"/>
</dbReference>
<organism evidence="4 5">
    <name type="scientific">Candidatus Wolfebacteria bacterium RIFCSPLOWO2_01_FULL_45_19</name>
    <dbReference type="NCBI Taxonomy" id="1802557"/>
    <lineage>
        <taxon>Bacteria</taxon>
        <taxon>Candidatus Wolfeibacteriota</taxon>
    </lineage>
</organism>
<evidence type="ECO:0000256" key="2">
    <source>
        <dbReference type="ARBA" id="ARBA00038453"/>
    </source>
</evidence>